<reference evidence="1 2" key="1">
    <citation type="submission" date="2018-11" db="EMBL/GenBank/DDBJ databases">
        <title>Genome sequence of Saitozyma podzolica DSM 27192.</title>
        <authorList>
            <person name="Aliyu H."/>
            <person name="Gorte O."/>
            <person name="Ochsenreither K."/>
        </authorList>
    </citation>
    <scope>NUCLEOTIDE SEQUENCE [LARGE SCALE GENOMIC DNA]</scope>
    <source>
        <strain evidence="1 2">DSM 27192</strain>
    </source>
</reference>
<gene>
    <name evidence="1" type="ORF">EHS25_007278</name>
</gene>
<sequence>MSWTVLAVVIPSSAGLSFRILTWAFDLDTHVTAFPEKAKTFLSVNGFGSWATHSLPRNFRSRVLVASAFGAHDDVYMSALITAERLLPKGQVKRFGQGLRWGLFERVLQPLGLFDQPIVFMPEHQAAEVNGKWPDGDGAQLVILGTCEIDMGAYSDALFEAWLNRPLDDKFNLVCIVHNNRDFRWVEQYGSDWARVGALSLMPISEHVARSDLESLVDMADRSEYHHVGFQYVRAQPHIPILPIERLPSFNAHGVHPGYYVADPANDGMGESRYLEGIKGEVWTWVIVTAFGTSGSCKRHHFTPPHPLTTAADFSAQASSTVAMAMQCETPLLASKRMLTTYTYLTPQVTVVRPQSVREVTALAALRRGSYRPPARGFDHAHERFHNATGIGNVVEHRDVEAEVKDMIAGGFVRPERNWRSFKKAINGANEEVMLDWLSS</sequence>
<keyword evidence="2" id="KW-1185">Reference proteome</keyword>
<accession>A0A427XMX1</accession>
<organism evidence="1 2">
    <name type="scientific">Saitozyma podzolica</name>
    <dbReference type="NCBI Taxonomy" id="1890683"/>
    <lineage>
        <taxon>Eukaryota</taxon>
        <taxon>Fungi</taxon>
        <taxon>Dikarya</taxon>
        <taxon>Basidiomycota</taxon>
        <taxon>Agaricomycotina</taxon>
        <taxon>Tremellomycetes</taxon>
        <taxon>Tremellales</taxon>
        <taxon>Trimorphomycetaceae</taxon>
        <taxon>Saitozyma</taxon>
    </lineage>
</organism>
<proteinExistence type="predicted"/>
<dbReference type="Proteomes" id="UP000279259">
    <property type="component" value="Unassembled WGS sequence"/>
</dbReference>
<dbReference type="EMBL" id="RSCD01000036">
    <property type="protein sequence ID" value="RSH80173.1"/>
    <property type="molecule type" value="Genomic_DNA"/>
</dbReference>
<protein>
    <submittedName>
        <fullName evidence="1">Uncharacterized protein</fullName>
    </submittedName>
</protein>
<name>A0A427XMX1_9TREE</name>
<comment type="caution">
    <text evidence="1">The sequence shown here is derived from an EMBL/GenBank/DDBJ whole genome shotgun (WGS) entry which is preliminary data.</text>
</comment>
<evidence type="ECO:0000313" key="2">
    <source>
        <dbReference type="Proteomes" id="UP000279259"/>
    </source>
</evidence>
<evidence type="ECO:0000313" key="1">
    <source>
        <dbReference type="EMBL" id="RSH80173.1"/>
    </source>
</evidence>
<dbReference type="STRING" id="1890683.A0A427XMX1"/>
<dbReference type="OrthoDB" id="549336at2759"/>
<dbReference type="AlphaFoldDB" id="A0A427XMX1"/>